<reference evidence="2 3" key="1">
    <citation type="submission" date="2018-01" db="EMBL/GenBank/DDBJ databases">
        <authorList>
            <person name="Gaut B.S."/>
            <person name="Morton B.R."/>
            <person name="Clegg M.T."/>
            <person name="Duvall M.R."/>
        </authorList>
    </citation>
    <scope>NUCLEOTIDE SEQUENCE [LARGE SCALE GENOMIC DNA]</scope>
    <source>
        <strain evidence="2">GP69</strain>
    </source>
</reference>
<dbReference type="RefSeq" id="WP_103239281.1">
    <property type="nucleotide sequence ID" value="NZ_JANJZD010000007.1"/>
</dbReference>
<feature type="transmembrane region" description="Helical" evidence="1">
    <location>
        <begin position="355"/>
        <end position="381"/>
    </location>
</feature>
<evidence type="ECO:0000313" key="3">
    <source>
        <dbReference type="Proteomes" id="UP000236311"/>
    </source>
</evidence>
<feature type="transmembrane region" description="Helical" evidence="1">
    <location>
        <begin position="715"/>
        <end position="737"/>
    </location>
</feature>
<evidence type="ECO:0000313" key="2">
    <source>
        <dbReference type="EMBL" id="SOY29174.1"/>
    </source>
</evidence>
<feature type="transmembrane region" description="Helical" evidence="1">
    <location>
        <begin position="390"/>
        <end position="412"/>
    </location>
</feature>
<feature type="transmembrane region" description="Helical" evidence="1">
    <location>
        <begin position="318"/>
        <end position="335"/>
    </location>
</feature>
<gene>
    <name evidence="2" type="ORF">AMURIS_01889</name>
</gene>
<keyword evidence="1" id="KW-0472">Membrane</keyword>
<name>A0A2K4ZFE6_9FIRM</name>
<dbReference type="OrthoDB" id="9784157at2"/>
<feature type="transmembrane region" description="Helical" evidence="1">
    <location>
        <begin position="12"/>
        <end position="32"/>
    </location>
</feature>
<dbReference type="EMBL" id="OFSM01000008">
    <property type="protein sequence ID" value="SOY29174.1"/>
    <property type="molecule type" value="Genomic_DNA"/>
</dbReference>
<evidence type="ECO:0008006" key="4">
    <source>
        <dbReference type="Google" id="ProtNLM"/>
    </source>
</evidence>
<proteinExistence type="predicted"/>
<feature type="transmembrane region" description="Helical" evidence="1">
    <location>
        <begin position="175"/>
        <end position="193"/>
    </location>
</feature>
<organism evidence="2 3">
    <name type="scientific">Acetatifactor muris</name>
    <dbReference type="NCBI Taxonomy" id="879566"/>
    <lineage>
        <taxon>Bacteria</taxon>
        <taxon>Bacillati</taxon>
        <taxon>Bacillota</taxon>
        <taxon>Clostridia</taxon>
        <taxon>Lachnospirales</taxon>
        <taxon>Lachnospiraceae</taxon>
        <taxon>Acetatifactor</taxon>
    </lineage>
</organism>
<keyword evidence="1" id="KW-1133">Transmembrane helix</keyword>
<sequence length="754" mass="84639">MLKKSEFLQNGKIRILLCIELLLILAGVAGLFGTKGIVVGTEETALLMGEGVSLPAGVYTARLYYDTGEDQVSAFGVTVKEGHYKTLLCNYAALFKGIHVRECQFYLLDDVENLRVEVEDNGAESLKIQGAEIVTGTERSRVYLFWVILISLLLDVVLMLAMLNRRQPVSTERQLAIFGVPALALMSSLPIMVDYNMFGADLIFHLMRIEALAEHILRGEWWSRIESAWLAGHGYANSIFYGDAFLLVPALYRILGFSPDETYRLFVLTVNLATAYIAYLSFHRCFHHRSIGMFGCALYTLLPYRIYNIYNRAAVGEYTAMIFLPLLAWGFYRIYTEEPERKGYLWNWVIPALGFTGIIQSHVLTCEMAGGLIVFLCLFLWKKTFRLRTFAVLALTVGMTTLMNAWFVVPFLDLMTADQYYFGHNANVLIQSRGILPAHLFYTLQAGGASSRFAETGMVDTEPIGIGMALLLCVIIWIGFCLKYSGKELTEAQKKERKAMNILLFLGCVVLFMSTCYFPWDALSSFNRLFAVLNGSLQFPTRLMGIASVCMVMAACLAGIWMLREKWAYLSGKGVLLLVVAVSVIFTTYQLNDLLLTRTEFIKLYSSQGIGHSAVLGAEYLPEGAGLEHMTYHEPVLSEGVWMDSYEKKGLQADAYVEADSGYIDFPMLYYKGYMAYDKRTGEKLPVVKGENSDVRVLFGQGFAGEIRVRYAGMWYWHVAEAVSAATVLGLLGAAMYRRYRIKGNIGKPRKGNV</sequence>
<keyword evidence="1" id="KW-0812">Transmembrane</keyword>
<feature type="transmembrane region" description="Helical" evidence="1">
    <location>
        <begin position="288"/>
        <end position="306"/>
    </location>
</feature>
<feature type="transmembrane region" description="Helical" evidence="1">
    <location>
        <begin position="575"/>
        <end position="591"/>
    </location>
</feature>
<feature type="transmembrane region" description="Helical" evidence="1">
    <location>
        <begin position="238"/>
        <end position="255"/>
    </location>
</feature>
<keyword evidence="3" id="KW-1185">Reference proteome</keyword>
<feature type="transmembrane region" description="Helical" evidence="1">
    <location>
        <begin position="543"/>
        <end position="563"/>
    </location>
</feature>
<evidence type="ECO:0000256" key="1">
    <source>
        <dbReference type="SAM" id="Phobius"/>
    </source>
</evidence>
<accession>A0A2K4ZFE6</accession>
<protein>
    <recommendedName>
        <fullName evidence="4">Bacterial membrane protein YfhO</fullName>
    </recommendedName>
</protein>
<feature type="transmembrane region" description="Helical" evidence="1">
    <location>
        <begin position="464"/>
        <end position="482"/>
    </location>
</feature>
<dbReference type="AlphaFoldDB" id="A0A2K4ZFE6"/>
<feature type="transmembrane region" description="Helical" evidence="1">
    <location>
        <begin position="262"/>
        <end position="282"/>
    </location>
</feature>
<feature type="transmembrane region" description="Helical" evidence="1">
    <location>
        <begin position="502"/>
        <end position="520"/>
    </location>
</feature>
<dbReference type="Proteomes" id="UP000236311">
    <property type="component" value="Unassembled WGS sequence"/>
</dbReference>
<feature type="transmembrane region" description="Helical" evidence="1">
    <location>
        <begin position="143"/>
        <end position="163"/>
    </location>
</feature>